<feature type="transmembrane region" description="Helical" evidence="2">
    <location>
        <begin position="680"/>
        <end position="701"/>
    </location>
</feature>
<evidence type="ECO:0000256" key="1">
    <source>
        <dbReference type="SAM" id="MobiDB-lite"/>
    </source>
</evidence>
<feature type="compositionally biased region" description="Basic and acidic residues" evidence="1">
    <location>
        <begin position="208"/>
        <end position="264"/>
    </location>
</feature>
<reference evidence="3" key="1">
    <citation type="submission" date="2022-08" db="EMBL/GenBank/DDBJ databases">
        <title>Novel sulfate-reducing endosymbionts in the free-living metamonad Anaeramoeba.</title>
        <authorList>
            <person name="Jerlstrom-Hultqvist J."/>
            <person name="Cepicka I."/>
            <person name="Gallot-Lavallee L."/>
            <person name="Salas-Leiva D."/>
            <person name="Curtis B.A."/>
            <person name="Zahonova K."/>
            <person name="Pipaliya S."/>
            <person name="Dacks J."/>
            <person name="Roger A.J."/>
        </authorList>
    </citation>
    <scope>NUCLEOTIDE SEQUENCE</scope>
    <source>
        <strain evidence="3">Schooner1</strain>
    </source>
</reference>
<keyword evidence="2" id="KW-0812">Transmembrane</keyword>
<dbReference type="Pfam" id="PF05024">
    <property type="entry name" value="Gpi1"/>
    <property type="match status" value="1"/>
</dbReference>
<dbReference type="EMBL" id="JAOAOG010000109">
    <property type="protein sequence ID" value="KAJ6248625.1"/>
    <property type="molecule type" value="Genomic_DNA"/>
</dbReference>
<name>A0ABQ8YVP7_9EUKA</name>
<feature type="transmembrane region" description="Helical" evidence="2">
    <location>
        <begin position="601"/>
        <end position="626"/>
    </location>
</feature>
<gene>
    <name evidence="3" type="ORF">M0813_17358</name>
</gene>
<keyword evidence="2" id="KW-0472">Membrane</keyword>
<organism evidence="3 4">
    <name type="scientific">Anaeramoeba flamelloides</name>
    <dbReference type="NCBI Taxonomy" id="1746091"/>
    <lineage>
        <taxon>Eukaryota</taxon>
        <taxon>Metamonada</taxon>
        <taxon>Anaeramoebidae</taxon>
        <taxon>Anaeramoeba</taxon>
    </lineage>
</organism>
<accession>A0ABQ8YVP7</accession>
<proteinExistence type="predicted"/>
<feature type="transmembrane region" description="Helical" evidence="2">
    <location>
        <begin position="562"/>
        <end position="589"/>
    </location>
</feature>
<evidence type="ECO:0000256" key="2">
    <source>
        <dbReference type="SAM" id="Phobius"/>
    </source>
</evidence>
<evidence type="ECO:0000313" key="4">
    <source>
        <dbReference type="Proteomes" id="UP001150062"/>
    </source>
</evidence>
<feature type="compositionally biased region" description="Basic residues" evidence="1">
    <location>
        <begin position="265"/>
        <end position="279"/>
    </location>
</feature>
<dbReference type="GO" id="GO:0016757">
    <property type="term" value="F:glycosyltransferase activity"/>
    <property type="evidence" value="ECO:0007669"/>
    <property type="project" value="UniProtKB-KW"/>
</dbReference>
<keyword evidence="4" id="KW-1185">Reference proteome</keyword>
<dbReference type="PANTHER" id="PTHR21329:SF3">
    <property type="entry name" value="PHOSPHATIDYLINOSITOL N-ACETYLGLUCOSAMINYLTRANSFERASE SUBUNIT Q"/>
    <property type="match status" value="1"/>
</dbReference>
<keyword evidence="2" id="KW-1133">Transmembrane helix</keyword>
<protein>
    <submittedName>
        <fullName evidence="3">Phosphatidylinositol n-acetylglucosaminyltransferase subunit q-related</fullName>
    </submittedName>
</protein>
<feature type="compositionally biased region" description="Basic and acidic residues" evidence="1">
    <location>
        <begin position="354"/>
        <end position="369"/>
    </location>
</feature>
<feature type="region of interest" description="Disordered" evidence="1">
    <location>
        <begin position="208"/>
        <end position="370"/>
    </location>
</feature>
<feature type="compositionally biased region" description="Low complexity" evidence="1">
    <location>
        <begin position="329"/>
        <end position="341"/>
    </location>
</feature>
<keyword evidence="3" id="KW-0328">Glycosyltransferase</keyword>
<evidence type="ECO:0000313" key="3">
    <source>
        <dbReference type="EMBL" id="KAJ6248625.1"/>
    </source>
</evidence>
<dbReference type="Proteomes" id="UP001150062">
    <property type="component" value="Unassembled WGS sequence"/>
</dbReference>
<keyword evidence="3" id="KW-0808">Transferase</keyword>
<feature type="transmembrane region" description="Helical" evidence="2">
    <location>
        <begin position="398"/>
        <end position="417"/>
    </location>
</feature>
<feature type="transmembrane region" description="Helical" evidence="2">
    <location>
        <begin position="475"/>
        <end position="497"/>
    </location>
</feature>
<feature type="compositionally biased region" description="Acidic residues" evidence="1">
    <location>
        <begin position="286"/>
        <end position="307"/>
    </location>
</feature>
<dbReference type="PANTHER" id="PTHR21329">
    <property type="entry name" value="PHOSPHATIDYLINOSITOL N-ACETYLGLUCOSAMINYLTRANSFERASE SUBUNIT Q-RELATED"/>
    <property type="match status" value="1"/>
</dbReference>
<feature type="transmembrane region" description="Helical" evidence="2">
    <location>
        <begin position="647"/>
        <end position="674"/>
    </location>
</feature>
<comment type="caution">
    <text evidence="3">The sequence shown here is derived from an EMBL/GenBank/DDBJ whole genome shotgun (WGS) entry which is preliminary data.</text>
</comment>
<sequence>MSEVACSTIYWPSCYLDKELTKHTAYLIGYNISEFVGCVTTLVPQSKIDQTIKKPTELNEQLTTLTTRSIFHSEMCKYCHGPPSVIGVYLIDEQTKTGLAKVGRATSSFWLTIEKGENGLPVVEDIHCCGFRFQTTSKIIFYDQPPNHLRFYYLESTGKKTDIETTLRHINASKFITNVVNELISEFGQKKKEIEKGNKPAIEYKVEKENEKEKENGKEKEKEKEKEKQIEIEIVNEKTRSSRGREDESEHVEDKKSIQDEKKTPKFKKNKKKIRRNRMGTKQTGEESEYEISTDFENDEEGEEEEFEREKDDLFHSTNESDENEFIRESYSQISESSEYSDVTRSIEEDEETNLSKKNPDHQAKDEKINNQTIYEKLNSKSNQPESLSQIKQLRVPYYYQIVSIFAMMVLRFYLIIHTFLNIRIRKDFPLWKLTIFGTQLNNKLTRYIQLCKQYYFHHNVWNEERRVNLEYINFMNSVVGFIFDTLLGWITGIFVLKNLRMMIGLISKEYLDLINILLTRGIIWLSSGAPAGLKLNDDMNNFIGTIFLLGIRIWKSMITKLYVYIFQLFILIGMSSCLGGLSIMLSLASDLLLMSTSLIYFFYYINSKIVKFLLHYMFSFLLLFSGKKRNILRKRNDSYQYSIGQLLLGTIFFTLITFLLPTFLAYYLLFMVIHLALELGQLVLGIIILILNYLPLFQIFTHIFRSHLTHFGVSFAPFKDPQTKNEQKTSLATIRSFPSMNSFSFSTHFSLQVSFLDNMYV</sequence>
<dbReference type="InterPro" id="IPR007720">
    <property type="entry name" value="PigQ/GPI1"/>
</dbReference>